<proteinExistence type="predicted"/>
<dbReference type="InterPro" id="IPR007111">
    <property type="entry name" value="NACHT_NTPase"/>
</dbReference>
<evidence type="ECO:0000256" key="1">
    <source>
        <dbReference type="ARBA" id="ARBA00022737"/>
    </source>
</evidence>
<dbReference type="PANTHER" id="PTHR10039">
    <property type="entry name" value="AMELOGENIN"/>
    <property type="match status" value="1"/>
</dbReference>
<protein>
    <recommendedName>
        <fullName evidence="3">NACHT domain-containing protein</fullName>
    </recommendedName>
</protein>
<dbReference type="PROSITE" id="PS50837">
    <property type="entry name" value="NACHT"/>
    <property type="match status" value="1"/>
</dbReference>
<dbReference type="InterPro" id="IPR056884">
    <property type="entry name" value="NPHP3-like_N"/>
</dbReference>
<feature type="region of interest" description="Disordered" evidence="2">
    <location>
        <begin position="12"/>
        <end position="39"/>
    </location>
</feature>
<accession>A0A5C3KVV5</accession>
<reference evidence="4 5" key="1">
    <citation type="journal article" date="2019" name="Nat. Ecol. Evol.">
        <title>Megaphylogeny resolves global patterns of mushroom evolution.</title>
        <authorList>
            <person name="Varga T."/>
            <person name="Krizsan K."/>
            <person name="Foldi C."/>
            <person name="Dima B."/>
            <person name="Sanchez-Garcia M."/>
            <person name="Sanchez-Ramirez S."/>
            <person name="Szollosi G.J."/>
            <person name="Szarkandi J.G."/>
            <person name="Papp V."/>
            <person name="Albert L."/>
            <person name="Andreopoulos W."/>
            <person name="Angelini C."/>
            <person name="Antonin V."/>
            <person name="Barry K.W."/>
            <person name="Bougher N.L."/>
            <person name="Buchanan P."/>
            <person name="Buyck B."/>
            <person name="Bense V."/>
            <person name="Catcheside P."/>
            <person name="Chovatia M."/>
            <person name="Cooper J."/>
            <person name="Damon W."/>
            <person name="Desjardin D."/>
            <person name="Finy P."/>
            <person name="Geml J."/>
            <person name="Haridas S."/>
            <person name="Hughes K."/>
            <person name="Justo A."/>
            <person name="Karasinski D."/>
            <person name="Kautmanova I."/>
            <person name="Kiss B."/>
            <person name="Kocsube S."/>
            <person name="Kotiranta H."/>
            <person name="LaButti K.M."/>
            <person name="Lechner B.E."/>
            <person name="Liimatainen K."/>
            <person name="Lipzen A."/>
            <person name="Lukacs Z."/>
            <person name="Mihaltcheva S."/>
            <person name="Morgado L.N."/>
            <person name="Niskanen T."/>
            <person name="Noordeloos M.E."/>
            <person name="Ohm R.A."/>
            <person name="Ortiz-Santana B."/>
            <person name="Ovrebo C."/>
            <person name="Racz N."/>
            <person name="Riley R."/>
            <person name="Savchenko A."/>
            <person name="Shiryaev A."/>
            <person name="Soop K."/>
            <person name="Spirin V."/>
            <person name="Szebenyi C."/>
            <person name="Tomsovsky M."/>
            <person name="Tulloss R.E."/>
            <person name="Uehling J."/>
            <person name="Grigoriev I.V."/>
            <person name="Vagvolgyi C."/>
            <person name="Papp T."/>
            <person name="Martin F.M."/>
            <person name="Miettinen O."/>
            <person name="Hibbett D.S."/>
            <person name="Nagy L.G."/>
        </authorList>
    </citation>
    <scope>NUCLEOTIDE SEQUENCE [LARGE SCALE GENOMIC DNA]</scope>
    <source>
        <strain evidence="4 5">CBS 121175</strain>
    </source>
</reference>
<gene>
    <name evidence="4" type="ORF">FA15DRAFT_704322</name>
</gene>
<dbReference type="STRING" id="230819.A0A5C3KVV5"/>
<dbReference type="Gene3D" id="3.40.50.300">
    <property type="entry name" value="P-loop containing nucleotide triphosphate hydrolases"/>
    <property type="match status" value="1"/>
</dbReference>
<organism evidence="4 5">
    <name type="scientific">Coprinopsis marcescibilis</name>
    <name type="common">Agaric fungus</name>
    <name type="synonym">Psathyrella marcescibilis</name>
    <dbReference type="NCBI Taxonomy" id="230819"/>
    <lineage>
        <taxon>Eukaryota</taxon>
        <taxon>Fungi</taxon>
        <taxon>Dikarya</taxon>
        <taxon>Basidiomycota</taxon>
        <taxon>Agaricomycotina</taxon>
        <taxon>Agaricomycetes</taxon>
        <taxon>Agaricomycetidae</taxon>
        <taxon>Agaricales</taxon>
        <taxon>Agaricineae</taxon>
        <taxon>Psathyrellaceae</taxon>
        <taxon>Coprinopsis</taxon>
    </lineage>
</organism>
<keyword evidence="5" id="KW-1185">Reference proteome</keyword>
<dbReference type="AlphaFoldDB" id="A0A5C3KVV5"/>
<evidence type="ECO:0000259" key="3">
    <source>
        <dbReference type="PROSITE" id="PS50837"/>
    </source>
</evidence>
<dbReference type="InterPro" id="IPR027417">
    <property type="entry name" value="P-loop_NTPase"/>
</dbReference>
<name>A0A5C3KVV5_COPMA</name>
<evidence type="ECO:0000313" key="5">
    <source>
        <dbReference type="Proteomes" id="UP000307440"/>
    </source>
</evidence>
<dbReference type="Proteomes" id="UP000307440">
    <property type="component" value="Unassembled WGS sequence"/>
</dbReference>
<feature type="domain" description="NACHT" evidence="3">
    <location>
        <begin position="146"/>
        <end position="287"/>
    </location>
</feature>
<evidence type="ECO:0000313" key="4">
    <source>
        <dbReference type="EMBL" id="TFK24779.1"/>
    </source>
</evidence>
<feature type="non-terminal residue" evidence="4">
    <location>
        <position position="444"/>
    </location>
</feature>
<keyword evidence="1" id="KW-0677">Repeat</keyword>
<dbReference type="OrthoDB" id="3038309at2759"/>
<dbReference type="EMBL" id="ML210195">
    <property type="protein sequence ID" value="TFK24779.1"/>
    <property type="molecule type" value="Genomic_DNA"/>
</dbReference>
<evidence type="ECO:0000256" key="2">
    <source>
        <dbReference type="SAM" id="MobiDB-lite"/>
    </source>
</evidence>
<sequence>MDMEKILDKVGRLRLGGGSRRSRQADLERTGHGSTTSDVSNTALAASTIQVSGRTGSSVISSRRDIMPNVFGANIHNSHVQTAERITNNYNYHETTDVNEALQLLRNPEGCAWDPSRACMDGTRIIHIDAIVSWATSLQVDPSGARILLVPGPAGSGKSALAHTICRELEQKQLLVCSIFFDHAGHQPTADDFTVVLTQGLCSISESVKKAIAELINKNKTLASASASRQIEGLVLPTIPHLPSGRNFVVGIDALDEQTNPAMLTLLRDYVPRLPSTFRFVVITRPDPLVMQYLENRPHIIFFPHPLVGDNTQADIGIFIITHLSMTNYRTTISPELLNAFISKSQGLFLWAETVLNHIDNTYNQAAELADILKGASLYWTEKETAAGKLDRLYEHILSKLEWKNQRFVEKYTILMGALVTLEEPLSRHGLAELYAPDGITEDD</sequence>
<dbReference type="Pfam" id="PF24883">
    <property type="entry name" value="NPHP3_N"/>
    <property type="match status" value="1"/>
</dbReference>
<dbReference type="SUPFAM" id="SSF52540">
    <property type="entry name" value="P-loop containing nucleoside triphosphate hydrolases"/>
    <property type="match status" value="1"/>
</dbReference>